<comment type="caution">
    <text evidence="2">The sequence shown here is derived from an EMBL/GenBank/DDBJ whole genome shotgun (WGS) entry which is preliminary data.</text>
</comment>
<name>A0A8X6I2Z8_9ARAC</name>
<evidence type="ECO:0000313" key="3">
    <source>
        <dbReference type="Proteomes" id="UP000886998"/>
    </source>
</evidence>
<accession>A0A8X6I2Z8</accession>
<dbReference type="Proteomes" id="UP000886998">
    <property type="component" value="Unassembled WGS sequence"/>
</dbReference>
<dbReference type="EMBL" id="BMAV01023943">
    <property type="protein sequence ID" value="GFS28810.1"/>
    <property type="molecule type" value="Genomic_DNA"/>
</dbReference>
<sequence>MFSSRWRLSTTRPSIESYHQPSEETRYGDKVVSRKEERKFRSRRFGSGFRNALSASAVYSCYRLYSAIPARYRLPPSGICRDRPPTLSLFNITMVINQERVLNSQCSKFNHRLMALPSLTNPILPRILRNFATAVSVGKTGIFANERCSGLNVNAFRAEKIGIRHQNVVRSNRNASNDTIFVDVTGQNVDCADIYHFRFKK</sequence>
<feature type="compositionally biased region" description="Polar residues" evidence="1">
    <location>
        <begin position="1"/>
        <end position="20"/>
    </location>
</feature>
<evidence type="ECO:0000256" key="1">
    <source>
        <dbReference type="SAM" id="MobiDB-lite"/>
    </source>
</evidence>
<reference evidence="2" key="1">
    <citation type="submission" date="2020-08" db="EMBL/GenBank/DDBJ databases">
        <title>Multicomponent nature underlies the extraordinary mechanical properties of spider dragline silk.</title>
        <authorList>
            <person name="Kono N."/>
            <person name="Nakamura H."/>
            <person name="Mori M."/>
            <person name="Yoshida Y."/>
            <person name="Ohtoshi R."/>
            <person name="Malay A.D."/>
            <person name="Moran D.A.P."/>
            <person name="Tomita M."/>
            <person name="Numata K."/>
            <person name="Arakawa K."/>
        </authorList>
    </citation>
    <scope>NUCLEOTIDE SEQUENCE</scope>
</reference>
<keyword evidence="3" id="KW-1185">Reference proteome</keyword>
<protein>
    <submittedName>
        <fullName evidence="2">Uncharacterized protein</fullName>
    </submittedName>
</protein>
<organism evidence="2 3">
    <name type="scientific">Trichonephila inaurata madagascariensis</name>
    <dbReference type="NCBI Taxonomy" id="2747483"/>
    <lineage>
        <taxon>Eukaryota</taxon>
        <taxon>Metazoa</taxon>
        <taxon>Ecdysozoa</taxon>
        <taxon>Arthropoda</taxon>
        <taxon>Chelicerata</taxon>
        <taxon>Arachnida</taxon>
        <taxon>Araneae</taxon>
        <taxon>Araneomorphae</taxon>
        <taxon>Entelegynae</taxon>
        <taxon>Araneoidea</taxon>
        <taxon>Nephilidae</taxon>
        <taxon>Trichonephila</taxon>
        <taxon>Trichonephila inaurata</taxon>
    </lineage>
</organism>
<dbReference type="AlphaFoldDB" id="A0A8X6I2Z8"/>
<proteinExistence type="predicted"/>
<gene>
    <name evidence="2" type="ORF">TNIN_9171</name>
</gene>
<evidence type="ECO:0000313" key="2">
    <source>
        <dbReference type="EMBL" id="GFS28810.1"/>
    </source>
</evidence>
<feature type="region of interest" description="Disordered" evidence="1">
    <location>
        <begin position="1"/>
        <end position="29"/>
    </location>
</feature>